<organism evidence="4 5">
    <name type="scientific">Cafeteria roenbergensis</name>
    <name type="common">Marine flagellate</name>
    <dbReference type="NCBI Taxonomy" id="33653"/>
    <lineage>
        <taxon>Eukaryota</taxon>
        <taxon>Sar</taxon>
        <taxon>Stramenopiles</taxon>
        <taxon>Bigyra</taxon>
        <taxon>Opalozoa</taxon>
        <taxon>Bicosoecida</taxon>
        <taxon>Cafeteriaceae</taxon>
        <taxon>Cafeteria</taxon>
    </lineage>
</organism>
<dbReference type="InterPro" id="IPR016149">
    <property type="entry name" value="Casein_kin_II_reg-sub_N"/>
</dbReference>
<dbReference type="PANTHER" id="PTHR11740:SF0">
    <property type="entry name" value="CASEIN KINASE II SUBUNIT BETA"/>
    <property type="match status" value="1"/>
</dbReference>
<feature type="region of interest" description="Disordered" evidence="3">
    <location>
        <begin position="302"/>
        <end position="325"/>
    </location>
</feature>
<dbReference type="InterPro" id="IPR000704">
    <property type="entry name" value="Casein_kinase_II_reg-sub"/>
</dbReference>
<dbReference type="SMART" id="SM01085">
    <property type="entry name" value="CK_II_beta"/>
    <property type="match status" value="1"/>
</dbReference>
<protein>
    <recommendedName>
        <fullName evidence="2">Casein kinase II subunit beta</fullName>
        <shortName evidence="2">CK II beta</shortName>
    </recommendedName>
</protein>
<dbReference type="GO" id="GO:0005956">
    <property type="term" value="C:protein kinase CK2 complex"/>
    <property type="evidence" value="ECO:0007669"/>
    <property type="project" value="UniProtKB-UniRule"/>
</dbReference>
<gene>
    <name evidence="4" type="ORF">FNF27_02753</name>
</gene>
<feature type="region of interest" description="Disordered" evidence="3">
    <location>
        <begin position="1"/>
        <end position="26"/>
    </location>
</feature>
<evidence type="ECO:0000256" key="1">
    <source>
        <dbReference type="ARBA" id="ARBA00006941"/>
    </source>
</evidence>
<sequence>MDAVPRYEYATGGHEDEPSDDSQASELSEEDSTWISWFCALKGNEFFCEVDEAYIHDEFNLTGLASQVPYYDYALDTILDIDTALESLSEEQQEMVDSAAELLYGLIHARFTLTARGLNAMAAKYEDVTFGRCHRVHCEGQPMLPVGRSDVPRKYGVTLYCPRCNDVYYPKSRRHGKIDGAYFGTTFPHLFLLTFPQLVPPSPTDVYAPRIFGFRLYTGAKRAIEDKPAASSTAMGYQESSVAAAERGSGGATHGAGTVREAGHISHLGALDQLIGSERAAQQAGPSLSIADALETIHRVEAAKGRRKHEASGTAPKEEDQEPVAWDDAAMLTPGLATERFLELYRSLEPAADARGSHVDTRATEDES</sequence>
<comment type="similarity">
    <text evidence="1 2">Belongs to the casein kinase 2 subunit beta family.</text>
</comment>
<evidence type="ECO:0000313" key="5">
    <source>
        <dbReference type="Proteomes" id="UP000322899"/>
    </source>
</evidence>
<dbReference type="OrthoDB" id="3971593at2759"/>
<dbReference type="FunFam" id="1.10.1820.10:FF:000005">
    <property type="entry name" value="Casein kinase II subunit beta"/>
    <property type="match status" value="1"/>
</dbReference>
<evidence type="ECO:0000256" key="3">
    <source>
        <dbReference type="SAM" id="MobiDB-lite"/>
    </source>
</evidence>
<dbReference type="PRINTS" id="PR00472">
    <property type="entry name" value="CASNKINASEII"/>
</dbReference>
<dbReference type="GO" id="GO:0005737">
    <property type="term" value="C:cytoplasm"/>
    <property type="evidence" value="ECO:0007669"/>
    <property type="project" value="TreeGrafter"/>
</dbReference>
<reference evidence="4 5" key="1">
    <citation type="submission" date="2019-07" db="EMBL/GenBank/DDBJ databases">
        <title>Genomes of Cafeteria roenbergensis.</title>
        <authorList>
            <person name="Fischer M.G."/>
            <person name="Hackl T."/>
            <person name="Roman M."/>
        </authorList>
    </citation>
    <scope>NUCLEOTIDE SEQUENCE [LARGE SCALE GENOMIC DNA]</scope>
    <source>
        <strain evidence="4 5">E4-10P</strain>
    </source>
</reference>
<comment type="caution">
    <text evidence="4">The sequence shown here is derived from an EMBL/GenBank/DDBJ whole genome shotgun (WGS) entry which is preliminary data.</text>
</comment>
<comment type="subunit">
    <text evidence="2">Tetramer of two alpha and two beta subunits.</text>
</comment>
<dbReference type="Pfam" id="PF01214">
    <property type="entry name" value="CK_II_beta"/>
    <property type="match status" value="1"/>
</dbReference>
<dbReference type="InterPro" id="IPR035991">
    <property type="entry name" value="Casein_kinase_II_beta-like"/>
</dbReference>
<dbReference type="Gene3D" id="2.20.25.20">
    <property type="match status" value="1"/>
</dbReference>
<dbReference type="Gene3D" id="1.10.1820.10">
    <property type="entry name" value="protein kinase ck2 holoenzyme, chain C, domain 1"/>
    <property type="match status" value="1"/>
</dbReference>
<dbReference type="GO" id="GO:0019887">
    <property type="term" value="F:protein kinase regulator activity"/>
    <property type="evidence" value="ECO:0007669"/>
    <property type="project" value="InterPro"/>
</dbReference>
<dbReference type="PANTHER" id="PTHR11740">
    <property type="entry name" value="CASEIN KINASE II SUBUNIT BETA"/>
    <property type="match status" value="1"/>
</dbReference>
<dbReference type="AlphaFoldDB" id="A0A5A8EDT9"/>
<dbReference type="EMBL" id="VLTO01000012">
    <property type="protein sequence ID" value="KAA0175672.1"/>
    <property type="molecule type" value="Genomic_DNA"/>
</dbReference>
<dbReference type="FunFam" id="2.20.25.20:FF:000001">
    <property type="entry name" value="Casein kinase II subunit beta"/>
    <property type="match status" value="1"/>
</dbReference>
<proteinExistence type="inferred from homology"/>
<evidence type="ECO:0000313" key="4">
    <source>
        <dbReference type="EMBL" id="KAA0175672.1"/>
    </source>
</evidence>
<evidence type="ECO:0000256" key="2">
    <source>
        <dbReference type="RuleBase" id="RU361268"/>
    </source>
</evidence>
<dbReference type="SUPFAM" id="SSF57798">
    <property type="entry name" value="Casein kinase II beta subunit"/>
    <property type="match status" value="1"/>
</dbReference>
<name>A0A5A8EDT9_CAFRO</name>
<accession>A0A5A8EDT9</accession>
<dbReference type="Proteomes" id="UP000322899">
    <property type="component" value="Unassembled WGS sequence"/>
</dbReference>